<evidence type="ECO:0000256" key="5">
    <source>
        <dbReference type="SAM" id="Phobius"/>
    </source>
</evidence>
<protein>
    <recommendedName>
        <fullName evidence="6">TM2 domain-containing protein</fullName>
    </recommendedName>
</protein>
<feature type="domain" description="TM2" evidence="6">
    <location>
        <begin position="2"/>
        <end position="51"/>
    </location>
</feature>
<evidence type="ECO:0000313" key="8">
    <source>
        <dbReference type="Proteomes" id="UP000190848"/>
    </source>
</evidence>
<reference evidence="7 8" key="1">
    <citation type="submission" date="2016-07" db="EMBL/GenBank/DDBJ databases">
        <title>Revisiting the taxonomy of the Elizabethkingia Genus using Whole-Genome Sequencing, Optical Mapping, and MALDI-TOF, along with proposal of three novel Elizabethkingia species: Elizabethkingia bruuniana sp. nov., Elizabethkingia ursingii sp. nov., and Elizabethkingia occulta sp. nov.</title>
        <authorList>
            <person name="Nicholson A.C."/>
        </authorList>
    </citation>
    <scope>NUCLEOTIDE SEQUENCE [LARGE SCALE GENOMIC DNA]</scope>
    <source>
        <strain evidence="7 8">F3201</strain>
    </source>
</reference>
<dbReference type="GO" id="GO:0016020">
    <property type="term" value="C:membrane"/>
    <property type="evidence" value="ECO:0007669"/>
    <property type="project" value="UniProtKB-SubCell"/>
</dbReference>
<sequence length="69" mass="8294">MKNKFITVILAFFLGGFGIHRFYLGETKKGLLYLFFCWTLIPAFFAFFDTIIFLFMSNHQFNLRYNNTF</sequence>
<feature type="transmembrane region" description="Helical" evidence="5">
    <location>
        <begin position="31"/>
        <end position="55"/>
    </location>
</feature>
<dbReference type="EMBL" id="CP016374">
    <property type="protein sequence ID" value="AQX01785.1"/>
    <property type="molecule type" value="Genomic_DNA"/>
</dbReference>
<organism evidence="7 8">
    <name type="scientific">Elizabethkingia anophelis</name>
    <dbReference type="NCBI Taxonomy" id="1117645"/>
    <lineage>
        <taxon>Bacteria</taxon>
        <taxon>Pseudomonadati</taxon>
        <taxon>Bacteroidota</taxon>
        <taxon>Flavobacteriia</taxon>
        <taxon>Flavobacteriales</taxon>
        <taxon>Weeksellaceae</taxon>
        <taxon>Elizabethkingia</taxon>
    </lineage>
</organism>
<dbReference type="AlphaFoldDB" id="A0AAU8VFK2"/>
<name>A0AAU8VFK2_9FLAO</name>
<dbReference type="Proteomes" id="UP000190848">
    <property type="component" value="Chromosome"/>
</dbReference>
<evidence type="ECO:0000256" key="3">
    <source>
        <dbReference type="ARBA" id="ARBA00022989"/>
    </source>
</evidence>
<evidence type="ECO:0000313" key="7">
    <source>
        <dbReference type="EMBL" id="AQX01785.1"/>
    </source>
</evidence>
<keyword evidence="2 5" id="KW-0812">Transmembrane</keyword>
<gene>
    <name evidence="7" type="ORF">BBD32_10090</name>
</gene>
<evidence type="ECO:0000256" key="1">
    <source>
        <dbReference type="ARBA" id="ARBA00004141"/>
    </source>
</evidence>
<accession>A0AAU8VFK2</accession>
<keyword evidence="3 5" id="KW-1133">Transmembrane helix</keyword>
<evidence type="ECO:0000256" key="2">
    <source>
        <dbReference type="ARBA" id="ARBA00022692"/>
    </source>
</evidence>
<dbReference type="Pfam" id="PF05154">
    <property type="entry name" value="TM2"/>
    <property type="match status" value="1"/>
</dbReference>
<evidence type="ECO:0000259" key="6">
    <source>
        <dbReference type="Pfam" id="PF05154"/>
    </source>
</evidence>
<dbReference type="InterPro" id="IPR007829">
    <property type="entry name" value="TM2"/>
</dbReference>
<dbReference type="RefSeq" id="WP_052014440.1">
    <property type="nucleotide sequence ID" value="NZ_CP016374.1"/>
</dbReference>
<comment type="subcellular location">
    <subcellularLocation>
        <location evidence="1">Membrane</location>
        <topology evidence="1">Multi-pass membrane protein</topology>
    </subcellularLocation>
</comment>
<keyword evidence="4 5" id="KW-0472">Membrane</keyword>
<proteinExistence type="predicted"/>
<evidence type="ECO:0000256" key="4">
    <source>
        <dbReference type="ARBA" id="ARBA00023136"/>
    </source>
</evidence>